<feature type="compositionally biased region" description="Low complexity" evidence="5">
    <location>
        <begin position="67"/>
        <end position="93"/>
    </location>
</feature>
<dbReference type="AlphaFoldDB" id="A0A9P6K3L8"/>
<organism evidence="7 8">
    <name type="scientific">Mortierella hygrophila</name>
    <dbReference type="NCBI Taxonomy" id="979708"/>
    <lineage>
        <taxon>Eukaryota</taxon>
        <taxon>Fungi</taxon>
        <taxon>Fungi incertae sedis</taxon>
        <taxon>Mucoromycota</taxon>
        <taxon>Mortierellomycotina</taxon>
        <taxon>Mortierellomycetes</taxon>
        <taxon>Mortierellales</taxon>
        <taxon>Mortierellaceae</taxon>
        <taxon>Mortierella</taxon>
    </lineage>
</organism>
<sequence length="203" mass="21987">MINIEPYSKTRSRSPSPSPAPTGATNTTTTTSIEQANNTSTSSSLTPQATKTTTADGPDDTASVTDSFSTLTVTSRSSTTNTTTSTETAATTTVADEEPKEELSPEEAKLRAQGLKSTHRPGFYIHINSPKRLRIQTSSKTFDLDRYCPHANADMLKWGVLRDNNTLRCGVHYWGFDLAKNGQCIAHPDETLNACPVDSGLDW</sequence>
<dbReference type="SUPFAM" id="SSF50022">
    <property type="entry name" value="ISP domain"/>
    <property type="match status" value="1"/>
</dbReference>
<proteinExistence type="predicted"/>
<dbReference type="GO" id="GO:0046872">
    <property type="term" value="F:metal ion binding"/>
    <property type="evidence" value="ECO:0007669"/>
    <property type="project" value="UniProtKB-KW"/>
</dbReference>
<keyword evidence="8" id="KW-1185">Reference proteome</keyword>
<evidence type="ECO:0000256" key="5">
    <source>
        <dbReference type="SAM" id="MobiDB-lite"/>
    </source>
</evidence>
<keyword evidence="4" id="KW-0411">Iron-sulfur</keyword>
<keyword evidence="3" id="KW-0408">Iron</keyword>
<evidence type="ECO:0000259" key="6">
    <source>
        <dbReference type="PROSITE" id="PS51296"/>
    </source>
</evidence>
<comment type="caution">
    <text evidence="7">The sequence shown here is derived from an EMBL/GenBank/DDBJ whole genome shotgun (WGS) entry which is preliminary data.</text>
</comment>
<protein>
    <recommendedName>
        <fullName evidence="6">Rieske domain-containing protein</fullName>
    </recommendedName>
</protein>
<dbReference type="EMBL" id="JAAAXW010000095">
    <property type="protein sequence ID" value="KAF9544235.1"/>
    <property type="molecule type" value="Genomic_DNA"/>
</dbReference>
<feature type="domain" description="Rieske" evidence="6">
    <location>
        <begin position="144"/>
        <end position="203"/>
    </location>
</feature>
<keyword evidence="1" id="KW-0001">2Fe-2S</keyword>
<evidence type="ECO:0000256" key="4">
    <source>
        <dbReference type="ARBA" id="ARBA00023014"/>
    </source>
</evidence>
<accession>A0A9P6K3L8</accession>
<evidence type="ECO:0000256" key="3">
    <source>
        <dbReference type="ARBA" id="ARBA00023004"/>
    </source>
</evidence>
<dbReference type="PROSITE" id="PS51296">
    <property type="entry name" value="RIESKE"/>
    <property type="match status" value="1"/>
</dbReference>
<dbReference type="GO" id="GO:0051537">
    <property type="term" value="F:2 iron, 2 sulfur cluster binding"/>
    <property type="evidence" value="ECO:0007669"/>
    <property type="project" value="UniProtKB-KW"/>
</dbReference>
<keyword evidence="2" id="KW-0479">Metal-binding</keyword>
<dbReference type="Pfam" id="PF00355">
    <property type="entry name" value="Rieske"/>
    <property type="match status" value="1"/>
</dbReference>
<reference evidence="7" key="1">
    <citation type="journal article" date="2020" name="Fungal Divers.">
        <title>Resolving the Mortierellaceae phylogeny through synthesis of multi-gene phylogenetics and phylogenomics.</title>
        <authorList>
            <person name="Vandepol N."/>
            <person name="Liber J."/>
            <person name="Desiro A."/>
            <person name="Na H."/>
            <person name="Kennedy M."/>
            <person name="Barry K."/>
            <person name="Grigoriev I.V."/>
            <person name="Miller A.N."/>
            <person name="O'Donnell K."/>
            <person name="Stajich J.E."/>
            <person name="Bonito G."/>
        </authorList>
    </citation>
    <scope>NUCLEOTIDE SEQUENCE</scope>
    <source>
        <strain evidence="7">NRRL 2591</strain>
    </source>
</reference>
<name>A0A9P6K3L8_9FUNG</name>
<feature type="compositionally biased region" description="Low complexity" evidence="5">
    <location>
        <begin position="21"/>
        <end position="32"/>
    </location>
</feature>
<feature type="compositionally biased region" description="Polar residues" evidence="5">
    <location>
        <begin position="33"/>
        <end position="55"/>
    </location>
</feature>
<dbReference type="Gene3D" id="2.102.10.10">
    <property type="entry name" value="Rieske [2Fe-2S] iron-sulphur domain"/>
    <property type="match status" value="1"/>
</dbReference>
<evidence type="ECO:0000313" key="7">
    <source>
        <dbReference type="EMBL" id="KAF9544235.1"/>
    </source>
</evidence>
<gene>
    <name evidence="7" type="ORF">EC957_012280</name>
</gene>
<dbReference type="InterPro" id="IPR036922">
    <property type="entry name" value="Rieske_2Fe-2S_sf"/>
</dbReference>
<dbReference type="InterPro" id="IPR017941">
    <property type="entry name" value="Rieske_2Fe-2S"/>
</dbReference>
<feature type="region of interest" description="Disordered" evidence="5">
    <location>
        <begin position="1"/>
        <end position="106"/>
    </location>
</feature>
<dbReference type="Proteomes" id="UP000723463">
    <property type="component" value="Unassembled WGS sequence"/>
</dbReference>
<evidence type="ECO:0000313" key="8">
    <source>
        <dbReference type="Proteomes" id="UP000723463"/>
    </source>
</evidence>
<evidence type="ECO:0000256" key="2">
    <source>
        <dbReference type="ARBA" id="ARBA00022723"/>
    </source>
</evidence>
<evidence type="ECO:0000256" key="1">
    <source>
        <dbReference type="ARBA" id="ARBA00022714"/>
    </source>
</evidence>